<dbReference type="STRING" id="1286171.EAL2_c09950"/>
<keyword evidence="2" id="KW-0540">Nuclease</keyword>
<dbReference type="KEGG" id="eac:EAL2_c09950"/>
<keyword evidence="2" id="KW-0378">Hydrolase</keyword>
<proteinExistence type="predicted"/>
<keyword evidence="2" id="KW-0255">Endonuclease</keyword>
<evidence type="ECO:0000313" key="3">
    <source>
        <dbReference type="Proteomes" id="UP000019591"/>
    </source>
</evidence>
<evidence type="ECO:0000313" key="2">
    <source>
        <dbReference type="EMBL" id="AHM56294.1"/>
    </source>
</evidence>
<dbReference type="Pfam" id="PF01261">
    <property type="entry name" value="AP_endonuc_2"/>
    <property type="match status" value="1"/>
</dbReference>
<dbReference type="HOGENOM" id="CLU_050006_7_2_9"/>
<dbReference type="OrthoDB" id="270844at2"/>
<dbReference type="InterPro" id="IPR050312">
    <property type="entry name" value="IolE/XylAMocC-like"/>
</dbReference>
<dbReference type="PATRIC" id="fig|1286171.3.peg.945"/>
<accession>W8T3F2</accession>
<name>W8T3F2_PEPAC</name>
<dbReference type="GO" id="GO:0004519">
    <property type="term" value="F:endonuclease activity"/>
    <property type="evidence" value="ECO:0007669"/>
    <property type="project" value="UniProtKB-KW"/>
</dbReference>
<dbReference type="AlphaFoldDB" id="W8T3F2"/>
<dbReference type="InterPro" id="IPR013022">
    <property type="entry name" value="Xyl_isomerase-like_TIM-brl"/>
</dbReference>
<evidence type="ECO:0000259" key="1">
    <source>
        <dbReference type="Pfam" id="PF01261"/>
    </source>
</evidence>
<dbReference type="EMBL" id="CP007452">
    <property type="protein sequence ID" value="AHM56294.1"/>
    <property type="molecule type" value="Genomic_DNA"/>
</dbReference>
<dbReference type="SUPFAM" id="SSF51658">
    <property type="entry name" value="Xylose isomerase-like"/>
    <property type="match status" value="1"/>
</dbReference>
<dbReference type="eggNOG" id="COG1082">
    <property type="taxonomic scope" value="Bacteria"/>
</dbReference>
<dbReference type="PANTHER" id="PTHR12110">
    <property type="entry name" value="HYDROXYPYRUVATE ISOMERASE"/>
    <property type="match status" value="1"/>
</dbReference>
<gene>
    <name evidence="2" type="ORF">EAL2_c09950</name>
</gene>
<dbReference type="Gene3D" id="3.20.20.150">
    <property type="entry name" value="Divalent-metal-dependent TIM barrel enzymes"/>
    <property type="match status" value="1"/>
</dbReference>
<keyword evidence="3" id="KW-1185">Reference proteome</keyword>
<sequence>MGYVIGYAASLGEKDVISAIEYARLSGFEAVELSMNMPCFFPERYGHEERKSILGFKRESGIEITLHAPEDISLVSLHESVRKAGISRLKEIIEFAGSIDASRMTLHTGATPYFTLVEGVGYVQDEYIREVVSNLKESIGTLVCVASELAPNLKLCIENSGYFPWYIQKALSEIMELHDVFLTWDIGHSYENRYGEQHFFEQNLERIKTCHLHDFNEHGDHKIIGSGHVDFKGHMEKMGSHDVVYIVEVRPRDNAKRSFDNLRNII</sequence>
<dbReference type="PANTHER" id="PTHR12110:SF21">
    <property type="entry name" value="XYLOSE ISOMERASE-LIKE TIM BARREL DOMAIN-CONTAINING PROTEIN"/>
    <property type="match status" value="1"/>
</dbReference>
<feature type="domain" description="Xylose isomerase-like TIM barrel" evidence="1">
    <location>
        <begin position="21"/>
        <end position="264"/>
    </location>
</feature>
<reference evidence="2 3" key="1">
    <citation type="journal article" date="2014" name="Genome Announc.">
        <title>Complete Genome Sequence of Amino Acid-Utilizing Eubacterium acidaminophilum al-2 (DSM 3953).</title>
        <authorList>
            <person name="Poehlein A."/>
            <person name="Andreesen J.R."/>
            <person name="Daniel R."/>
        </authorList>
    </citation>
    <scope>NUCLEOTIDE SEQUENCE [LARGE SCALE GENOMIC DNA]</scope>
    <source>
        <strain evidence="2 3">DSM 3953</strain>
    </source>
</reference>
<dbReference type="InterPro" id="IPR036237">
    <property type="entry name" value="Xyl_isomerase-like_sf"/>
</dbReference>
<dbReference type="Proteomes" id="UP000019591">
    <property type="component" value="Chromosome"/>
</dbReference>
<protein>
    <submittedName>
        <fullName evidence="2">AP endonuclease family 2 protein</fullName>
    </submittedName>
</protein>
<dbReference type="RefSeq" id="WP_038601801.1">
    <property type="nucleotide sequence ID" value="NZ_CP007452.1"/>
</dbReference>
<organism evidence="2 3">
    <name type="scientific">Peptoclostridium acidaminophilum DSM 3953</name>
    <dbReference type="NCBI Taxonomy" id="1286171"/>
    <lineage>
        <taxon>Bacteria</taxon>
        <taxon>Bacillati</taxon>
        <taxon>Bacillota</taxon>
        <taxon>Clostridia</taxon>
        <taxon>Peptostreptococcales</taxon>
        <taxon>Peptoclostridiaceae</taxon>
        <taxon>Peptoclostridium</taxon>
    </lineage>
</organism>